<dbReference type="InterPro" id="IPR006597">
    <property type="entry name" value="Sel1-like"/>
</dbReference>
<feature type="domain" description="MYND-type" evidence="6">
    <location>
        <begin position="902"/>
        <end position="938"/>
    </location>
</feature>
<dbReference type="SUPFAM" id="SSF81901">
    <property type="entry name" value="HCP-like"/>
    <property type="match status" value="2"/>
</dbReference>
<dbReference type="SMART" id="SM00671">
    <property type="entry name" value="SEL1"/>
    <property type="match status" value="8"/>
</dbReference>
<name>A0A8S2D7D2_9BILA</name>
<protein>
    <recommendedName>
        <fullName evidence="6">MYND-type domain-containing protein</fullName>
    </recommendedName>
</protein>
<dbReference type="EMBL" id="CAJOBA010003331">
    <property type="protein sequence ID" value="CAF3678340.1"/>
    <property type="molecule type" value="Genomic_DNA"/>
</dbReference>
<dbReference type="SUPFAM" id="SSF48452">
    <property type="entry name" value="TPR-like"/>
    <property type="match status" value="1"/>
</dbReference>
<evidence type="ECO:0000256" key="2">
    <source>
        <dbReference type="ARBA" id="ARBA00022771"/>
    </source>
</evidence>
<dbReference type="PANTHER" id="PTHR11102:SF160">
    <property type="entry name" value="ERAD-ASSOCIATED E3 UBIQUITIN-PROTEIN LIGASE COMPONENT HRD3"/>
    <property type="match status" value="1"/>
</dbReference>
<keyword evidence="2 5" id="KW-0863">Zinc-finger</keyword>
<evidence type="ECO:0000259" key="6">
    <source>
        <dbReference type="PROSITE" id="PS50865"/>
    </source>
</evidence>
<evidence type="ECO:0000256" key="1">
    <source>
        <dbReference type="ARBA" id="ARBA00022723"/>
    </source>
</evidence>
<dbReference type="Pfam" id="PF08238">
    <property type="entry name" value="Sel1"/>
    <property type="match status" value="6"/>
</dbReference>
<evidence type="ECO:0000313" key="7">
    <source>
        <dbReference type="EMBL" id="CAF0897084.1"/>
    </source>
</evidence>
<dbReference type="Proteomes" id="UP000677228">
    <property type="component" value="Unassembled WGS sequence"/>
</dbReference>
<dbReference type="PANTHER" id="PTHR11102">
    <property type="entry name" value="SEL-1-LIKE PROTEIN"/>
    <property type="match status" value="1"/>
</dbReference>
<proteinExistence type="inferred from homology"/>
<dbReference type="InterPro" id="IPR050767">
    <property type="entry name" value="Sel1_AlgK"/>
</dbReference>
<organism evidence="7 9">
    <name type="scientific">Didymodactylos carnosus</name>
    <dbReference type="NCBI Taxonomy" id="1234261"/>
    <lineage>
        <taxon>Eukaryota</taxon>
        <taxon>Metazoa</taxon>
        <taxon>Spiralia</taxon>
        <taxon>Gnathifera</taxon>
        <taxon>Rotifera</taxon>
        <taxon>Eurotatoria</taxon>
        <taxon>Bdelloidea</taxon>
        <taxon>Philodinida</taxon>
        <taxon>Philodinidae</taxon>
        <taxon>Didymodactylos</taxon>
    </lineage>
</organism>
<sequence length="946" mass="107085">MYFVAHRHWKDLLGPYGCTPELRRFAERAISIRNAVSHQRFDFTLYERKLETLAKLAVCIQEQDVANVIRAFTGVQITLVVATSADTWLKIKEEGNERFNENQWTEAMVLYTRALQLNQQEAVLYANRALCEIRLHKYDLARQDAEDALELEPKQIKYYLVLSEALLGLNLQKEAEAVCVEGLKLDPREPTLLMRQRDCNAIAVMEYYAKNNPRPTKPDESLEQLLENMHHQQVNPPAQVEIADISDPITFLAAQKIMIDAHKLYQSGRPGIEAHVVELCSKAAAMNSAEGHQNMSVFYAEGYGGLLRDFARSKQHCEAAASQKPFCRVGGPKGLIQPNVGVIEAENSLGVTYRDGAGVDIDLVKATHYFRKSAEHGCPEGQNNFATALKTGSGVKKNNVSARAWYAKAAEQGIAEAEENYADVLTLGIGGLTDMTQALIFYRRAADQGQPDAFRKLQELERNTGKPEALFRNTDDPNLLFLHGSNYTRGEGNFPQDYERAEQCYRKAAESGQHANAELALAQLLLQHFKRNSEGFPFMRRAAEKGHSLAQFYLGKLYAFGHGCERNEDAARRWLKRASIQGLKKVVIGESTNIDDSELMDIQPDEIIKRGKNVFEHEKSMNLSMTNMSLEERVERYAEHTRPAHVPTFLAKRLWSDALEKVENGVLAEGLALFRQAYATFNPLPSLPIFGKAAQLRLTLDSQDSDALFASATTEQRSNSESLRFLQHCVELHPLAADFQHLLACTYMYALEYTKAEQAVKRALELKFTPDWLYTQVSAIKQRHDRRMQVNAMKIRVRSHATDESKHIIAGYQRFLDLNPSDHRKAPLAHYILATLHLFRKEHEEARRHVKLAQMADAPEQRLPCHEPIEENHPLKLILGSLITPLTAPMVMTLDLTATQLCANCGKSKPPSKCVCRKISYCDKTCQKEHWKFHKMDAEHSKKDSK</sequence>
<dbReference type="GO" id="GO:0008270">
    <property type="term" value="F:zinc ion binding"/>
    <property type="evidence" value="ECO:0007669"/>
    <property type="project" value="UniProtKB-KW"/>
</dbReference>
<evidence type="ECO:0000313" key="8">
    <source>
        <dbReference type="EMBL" id="CAF3678340.1"/>
    </source>
</evidence>
<dbReference type="AlphaFoldDB" id="A0A8S2D7D2"/>
<keyword evidence="3" id="KW-0862">Zinc</keyword>
<dbReference type="InterPro" id="IPR019734">
    <property type="entry name" value="TPR_rpt"/>
</dbReference>
<gene>
    <name evidence="7" type="ORF">OVA965_LOCUS9428</name>
    <name evidence="8" type="ORF">TMI583_LOCUS9424</name>
</gene>
<dbReference type="Gene3D" id="6.10.140.2220">
    <property type="match status" value="1"/>
</dbReference>
<dbReference type="Pfam" id="PF01753">
    <property type="entry name" value="zf-MYND"/>
    <property type="match status" value="1"/>
</dbReference>
<dbReference type="SMART" id="SM00028">
    <property type="entry name" value="TPR"/>
    <property type="match status" value="5"/>
</dbReference>
<dbReference type="PROSITE" id="PS50865">
    <property type="entry name" value="ZF_MYND_2"/>
    <property type="match status" value="1"/>
</dbReference>
<evidence type="ECO:0000256" key="5">
    <source>
        <dbReference type="PROSITE-ProRule" id="PRU00134"/>
    </source>
</evidence>
<evidence type="ECO:0000313" key="9">
    <source>
        <dbReference type="Proteomes" id="UP000677228"/>
    </source>
</evidence>
<keyword evidence="1" id="KW-0479">Metal-binding</keyword>
<dbReference type="EMBL" id="CAJNOK010003330">
    <property type="protein sequence ID" value="CAF0897084.1"/>
    <property type="molecule type" value="Genomic_DNA"/>
</dbReference>
<accession>A0A8S2D7D2</accession>
<evidence type="ECO:0000256" key="3">
    <source>
        <dbReference type="ARBA" id="ARBA00022833"/>
    </source>
</evidence>
<evidence type="ECO:0000256" key="4">
    <source>
        <dbReference type="ARBA" id="ARBA00038101"/>
    </source>
</evidence>
<dbReference type="InterPro" id="IPR011990">
    <property type="entry name" value="TPR-like_helical_dom_sf"/>
</dbReference>
<dbReference type="Gene3D" id="1.25.40.10">
    <property type="entry name" value="Tetratricopeptide repeat domain"/>
    <property type="match status" value="4"/>
</dbReference>
<reference evidence="7" key="1">
    <citation type="submission" date="2021-02" db="EMBL/GenBank/DDBJ databases">
        <authorList>
            <person name="Nowell W R."/>
        </authorList>
    </citation>
    <scope>NUCLEOTIDE SEQUENCE</scope>
</reference>
<dbReference type="SUPFAM" id="SSF144232">
    <property type="entry name" value="HIT/MYND zinc finger-like"/>
    <property type="match status" value="1"/>
</dbReference>
<comment type="similarity">
    <text evidence="4">Belongs to the sel-1 family.</text>
</comment>
<dbReference type="InterPro" id="IPR002893">
    <property type="entry name" value="Znf_MYND"/>
</dbReference>
<comment type="caution">
    <text evidence="7">The sequence shown here is derived from an EMBL/GenBank/DDBJ whole genome shotgun (WGS) entry which is preliminary data.</text>
</comment>
<dbReference type="Proteomes" id="UP000682733">
    <property type="component" value="Unassembled WGS sequence"/>
</dbReference>